<reference evidence="1 2" key="1">
    <citation type="submission" date="2019-03" db="EMBL/GenBank/DDBJ databases">
        <title>First draft genome of Liparis tanakae, snailfish: a comprehensive survey of snailfish specific genes.</title>
        <authorList>
            <person name="Kim W."/>
            <person name="Song I."/>
            <person name="Jeong J.-H."/>
            <person name="Kim D."/>
            <person name="Kim S."/>
            <person name="Ryu S."/>
            <person name="Song J.Y."/>
            <person name="Lee S.K."/>
        </authorList>
    </citation>
    <scope>NUCLEOTIDE SEQUENCE [LARGE SCALE GENOMIC DNA]</scope>
    <source>
        <tissue evidence="1">Muscle</tissue>
    </source>
</reference>
<dbReference type="AlphaFoldDB" id="A0A4Z2IXU7"/>
<comment type="caution">
    <text evidence="1">The sequence shown here is derived from an EMBL/GenBank/DDBJ whole genome shotgun (WGS) entry which is preliminary data.</text>
</comment>
<keyword evidence="2" id="KW-1185">Reference proteome</keyword>
<dbReference type="EMBL" id="SRLO01000037">
    <property type="protein sequence ID" value="TNN82805.1"/>
    <property type="molecule type" value="Genomic_DNA"/>
</dbReference>
<proteinExistence type="predicted"/>
<evidence type="ECO:0000313" key="1">
    <source>
        <dbReference type="EMBL" id="TNN82805.1"/>
    </source>
</evidence>
<gene>
    <name evidence="1" type="ORF">EYF80_007047</name>
</gene>
<accession>A0A4Z2IXU7</accession>
<evidence type="ECO:0000313" key="2">
    <source>
        <dbReference type="Proteomes" id="UP000314294"/>
    </source>
</evidence>
<dbReference type="Proteomes" id="UP000314294">
    <property type="component" value="Unassembled WGS sequence"/>
</dbReference>
<name>A0A4Z2IXU7_9TELE</name>
<organism evidence="1 2">
    <name type="scientific">Liparis tanakae</name>
    <name type="common">Tanaka's snailfish</name>
    <dbReference type="NCBI Taxonomy" id="230148"/>
    <lineage>
        <taxon>Eukaryota</taxon>
        <taxon>Metazoa</taxon>
        <taxon>Chordata</taxon>
        <taxon>Craniata</taxon>
        <taxon>Vertebrata</taxon>
        <taxon>Euteleostomi</taxon>
        <taxon>Actinopterygii</taxon>
        <taxon>Neopterygii</taxon>
        <taxon>Teleostei</taxon>
        <taxon>Neoteleostei</taxon>
        <taxon>Acanthomorphata</taxon>
        <taxon>Eupercaria</taxon>
        <taxon>Perciformes</taxon>
        <taxon>Cottioidei</taxon>
        <taxon>Cottales</taxon>
        <taxon>Liparidae</taxon>
        <taxon>Liparis</taxon>
    </lineage>
</organism>
<sequence>MLRILRPLQHKDACGTGFLMKRSGPTTPCSPRKFSNGSMSSLLSIQMFFASRPSFSHAHARCGEDSVERRVTFDDLKV</sequence>
<protein>
    <submittedName>
        <fullName evidence="1">Uncharacterized protein</fullName>
    </submittedName>
</protein>